<dbReference type="InterPro" id="IPR018392">
    <property type="entry name" value="LysM"/>
</dbReference>
<dbReference type="KEGG" id="cfh:C1707_15600"/>
<dbReference type="EMBL" id="PJRQ01000011">
    <property type="protein sequence ID" value="PLR18408.1"/>
    <property type="molecule type" value="Genomic_DNA"/>
</dbReference>
<dbReference type="PANTHER" id="PTHR33734">
    <property type="entry name" value="LYSM DOMAIN-CONTAINING GPI-ANCHORED PROTEIN 2"/>
    <property type="match status" value="1"/>
</dbReference>
<accession>A0A2N5CX72</accession>
<dbReference type="CDD" id="cd00118">
    <property type="entry name" value="LysM"/>
    <property type="match status" value="2"/>
</dbReference>
<feature type="domain" description="LysM" evidence="2">
    <location>
        <begin position="75"/>
        <end position="119"/>
    </location>
</feature>
<dbReference type="PROSITE" id="PS51782">
    <property type="entry name" value="LYSM"/>
    <property type="match status" value="2"/>
</dbReference>
<organism evidence="4 5">
    <name type="scientific">Caulobacter flavus</name>
    <dbReference type="NCBI Taxonomy" id="1679497"/>
    <lineage>
        <taxon>Bacteria</taxon>
        <taxon>Pseudomonadati</taxon>
        <taxon>Pseudomonadota</taxon>
        <taxon>Alphaproteobacteria</taxon>
        <taxon>Caulobacterales</taxon>
        <taxon>Caulobacteraceae</taxon>
        <taxon>Caulobacter</taxon>
    </lineage>
</organism>
<evidence type="ECO:0000259" key="2">
    <source>
        <dbReference type="PROSITE" id="PS51782"/>
    </source>
</evidence>
<dbReference type="EMBL" id="CP026100">
    <property type="protein sequence ID" value="AYV47567.1"/>
    <property type="molecule type" value="Genomic_DNA"/>
</dbReference>
<protein>
    <recommendedName>
        <fullName evidence="2">LysM domain-containing protein</fullName>
    </recommendedName>
</protein>
<dbReference type="OrthoDB" id="8093300at2"/>
<dbReference type="InterPro" id="IPR049073">
    <property type="entry name" value="T6SS_VgrG3-like_C"/>
</dbReference>
<gene>
    <name evidence="3" type="ORF">C1707_15600</name>
    <name evidence="4" type="ORF">CFHF_06600</name>
</gene>
<evidence type="ECO:0000313" key="3">
    <source>
        <dbReference type="EMBL" id="AYV47567.1"/>
    </source>
</evidence>
<dbReference type="Proteomes" id="UP000234483">
    <property type="component" value="Unassembled WGS sequence"/>
</dbReference>
<reference evidence="4 5" key="1">
    <citation type="submission" date="2017-12" db="EMBL/GenBank/DDBJ databases">
        <title>The genome sequence of Caulobacter flavus CGMCC1 15093.</title>
        <authorList>
            <person name="Gao J."/>
            <person name="Mao X."/>
            <person name="Sun J."/>
        </authorList>
    </citation>
    <scope>NUCLEOTIDE SEQUENCE [LARGE SCALE GENOMIC DNA]</scope>
    <source>
        <strain evidence="4 5">CGMCC1 15093</strain>
    </source>
</reference>
<dbReference type="GO" id="GO:0008932">
    <property type="term" value="F:lytic endotransglycosylase activity"/>
    <property type="evidence" value="ECO:0007669"/>
    <property type="project" value="TreeGrafter"/>
</dbReference>
<dbReference type="Pfam" id="PF21277">
    <property type="entry name" value="T6SS_VgrG3-like_C"/>
    <property type="match status" value="1"/>
</dbReference>
<feature type="region of interest" description="Disordered" evidence="1">
    <location>
        <begin position="1"/>
        <end position="22"/>
    </location>
</feature>
<feature type="domain" description="LysM" evidence="2">
    <location>
        <begin position="21"/>
        <end position="66"/>
    </location>
</feature>
<dbReference type="InterPro" id="IPR036779">
    <property type="entry name" value="LysM_dom_sf"/>
</dbReference>
<dbReference type="SMART" id="SM00257">
    <property type="entry name" value="LysM"/>
    <property type="match status" value="2"/>
</dbReference>
<feature type="region of interest" description="Disordered" evidence="1">
    <location>
        <begin position="124"/>
        <end position="153"/>
    </location>
</feature>
<dbReference type="AlphaFoldDB" id="A0A2N5CX72"/>
<dbReference type="Pfam" id="PF01476">
    <property type="entry name" value="LysM"/>
    <property type="match status" value="2"/>
</dbReference>
<keyword evidence="6" id="KW-1185">Reference proteome</keyword>
<proteinExistence type="predicted"/>
<evidence type="ECO:0000256" key="1">
    <source>
        <dbReference type="SAM" id="MobiDB-lite"/>
    </source>
</evidence>
<dbReference type="PANTHER" id="PTHR33734:SF22">
    <property type="entry name" value="MEMBRANE-BOUND LYTIC MUREIN TRANSGLYCOSYLASE D"/>
    <property type="match status" value="1"/>
</dbReference>
<dbReference type="Proteomes" id="UP000281192">
    <property type="component" value="Chromosome"/>
</dbReference>
<evidence type="ECO:0000313" key="5">
    <source>
        <dbReference type="Proteomes" id="UP000234483"/>
    </source>
</evidence>
<dbReference type="Gene3D" id="3.10.350.10">
    <property type="entry name" value="LysM domain"/>
    <property type="match status" value="2"/>
</dbReference>
<sequence length="578" mass="60026">MTAVSLNTQSSVSGSGGGRSSDYVVRSGDTLSAIAEKHGVSLDALIRANPQITNPNVIRPGQEVSLPTGAAAEPRSYTVEAGDNLSSIGAEFGVSWQSIAQANRLSNPNLINVGQELLIPGGGAAARPAPAATTETATTPGATATGQATGVLPSTQGMSEAQKYELYSGYVNAYGDAQAKADLAAGKQVILGLRTETSLNANGGKGAYDDRVVVLQKGGKVQEFAANTEPSAQYDGRYGADFNGDGRKELGRIAEGTVTFQKSTSSSLGNVLRPTENHAIQRDTNHDGRIDDNDAKGKGVSTDNSFLFHAGGNSNTGSAGCQTLKPGDFQSFWNGLGNQGAFNYVLVNVDRQGPPGGATVTTQTQGSSDARIGALSERYETGGRGPGTVSSGAGDPGGVSYGTYQLAGNRGRPQQFLAAEGRQWAAEFGGAAPGSASFTATWKAIAAREPEKFEAAQHDYIQRTHYQVQLDTVKTATGLDLSTRSAAIRDVVWSTSVQHGPETGAIVKAMARVEGQGLSPADGKAYDRALINAIYDERSKRNDAGQLAYFTSASAGVQVSVANRFASERQDALAMLGR</sequence>
<feature type="compositionally biased region" description="Low complexity" evidence="1">
    <location>
        <begin position="125"/>
        <end position="150"/>
    </location>
</feature>
<name>A0A2N5CX72_9CAUL</name>
<reference evidence="3 6" key="2">
    <citation type="submission" date="2018-01" db="EMBL/GenBank/DDBJ databases">
        <title>Complete genome sequence of Caulobacter flavus RHGG3.</title>
        <authorList>
            <person name="Yang E."/>
        </authorList>
    </citation>
    <scope>NUCLEOTIDE SEQUENCE [LARGE SCALE GENOMIC DNA]</scope>
    <source>
        <strain evidence="3 6">RHGG3</strain>
    </source>
</reference>
<dbReference type="RefSeq" id="WP_101712217.1">
    <property type="nucleotide sequence ID" value="NZ_CP026100.1"/>
</dbReference>
<evidence type="ECO:0000313" key="4">
    <source>
        <dbReference type="EMBL" id="PLR18408.1"/>
    </source>
</evidence>
<evidence type="ECO:0000313" key="6">
    <source>
        <dbReference type="Proteomes" id="UP000281192"/>
    </source>
</evidence>
<dbReference type="SUPFAM" id="SSF54106">
    <property type="entry name" value="LysM domain"/>
    <property type="match status" value="2"/>
</dbReference>